<comment type="caution">
    <text evidence="1">The sequence shown here is derived from an EMBL/GenBank/DDBJ whole genome shotgun (WGS) entry which is preliminary data.</text>
</comment>
<name>A0A8X8K1Q1_9GAMM</name>
<protein>
    <submittedName>
        <fullName evidence="1">Uncharacterized protein</fullName>
    </submittedName>
</protein>
<accession>A0A8X8K1Q1</accession>
<dbReference type="Proteomes" id="UP000636938">
    <property type="component" value="Unassembled WGS sequence"/>
</dbReference>
<gene>
    <name evidence="1" type="ORF">H9654_05595</name>
</gene>
<evidence type="ECO:0000313" key="2">
    <source>
        <dbReference type="Proteomes" id="UP000636938"/>
    </source>
</evidence>
<sequence length="84" mass="9162">MSVPAAWPAAMSNAMVPHPRRSFQPRLPAIQMLAATCRRRLGIGLVAADAVVIVKQLAHIGTMVWNLKRTIRYWGAKGLMATPA</sequence>
<dbReference type="AlphaFoldDB" id="A0A8X8K1Q1"/>
<evidence type="ECO:0000313" key="1">
    <source>
        <dbReference type="EMBL" id="MBD7953679.1"/>
    </source>
</evidence>
<organism evidence="1 2">
    <name type="scientific">Stenotrophomonas lacuserhaii</name>
    <dbReference type="NCBI Taxonomy" id="2760084"/>
    <lineage>
        <taxon>Bacteria</taxon>
        <taxon>Pseudomonadati</taxon>
        <taxon>Pseudomonadota</taxon>
        <taxon>Gammaproteobacteria</taxon>
        <taxon>Lysobacterales</taxon>
        <taxon>Lysobacteraceae</taxon>
        <taxon>Stenotrophomonas</taxon>
    </lineage>
</organism>
<dbReference type="EMBL" id="JACSQS010000004">
    <property type="protein sequence ID" value="MBD7953679.1"/>
    <property type="molecule type" value="Genomic_DNA"/>
</dbReference>
<dbReference type="RefSeq" id="WP_191769683.1">
    <property type="nucleotide sequence ID" value="NZ_JACSQS010000004.1"/>
</dbReference>
<keyword evidence="2" id="KW-1185">Reference proteome</keyword>
<proteinExistence type="predicted"/>
<reference evidence="1 2" key="1">
    <citation type="submission" date="2020-08" db="EMBL/GenBank/DDBJ databases">
        <title>A Genomic Blueprint of the Chicken Gut Microbiome.</title>
        <authorList>
            <person name="Gilroy R."/>
            <person name="Ravi A."/>
            <person name="Getino M."/>
            <person name="Pursley I."/>
            <person name="Horton D.L."/>
            <person name="Alikhan N.-F."/>
            <person name="Baker D."/>
            <person name="Gharbi K."/>
            <person name="Hall N."/>
            <person name="Watson M."/>
            <person name="Adriaenssens E.M."/>
            <person name="Foster-Nyarko E."/>
            <person name="Jarju S."/>
            <person name="Secka A."/>
            <person name="Antonio M."/>
            <person name="Oren A."/>
            <person name="Chaudhuri R."/>
            <person name="La Ragione R.M."/>
            <person name="Hildebrand F."/>
            <person name="Pallen M.J."/>
        </authorList>
    </citation>
    <scope>NUCLEOTIDE SEQUENCE [LARGE SCALE GENOMIC DNA]</scope>
    <source>
        <strain evidence="1 2">Sa5BUN4</strain>
    </source>
</reference>